<evidence type="ECO:0000313" key="2">
    <source>
        <dbReference type="EMBL" id="ETO22006.1"/>
    </source>
</evidence>
<feature type="region of interest" description="Disordered" evidence="1">
    <location>
        <begin position="92"/>
        <end position="123"/>
    </location>
</feature>
<accession>X6N7J3</accession>
<comment type="caution">
    <text evidence="2">The sequence shown here is derived from an EMBL/GenBank/DDBJ whole genome shotgun (WGS) entry which is preliminary data.</text>
</comment>
<organism evidence="2 3">
    <name type="scientific">Reticulomyxa filosa</name>
    <dbReference type="NCBI Taxonomy" id="46433"/>
    <lineage>
        <taxon>Eukaryota</taxon>
        <taxon>Sar</taxon>
        <taxon>Rhizaria</taxon>
        <taxon>Retaria</taxon>
        <taxon>Foraminifera</taxon>
        <taxon>Monothalamids</taxon>
        <taxon>Reticulomyxidae</taxon>
        <taxon>Reticulomyxa</taxon>
    </lineage>
</organism>
<reference evidence="2 3" key="1">
    <citation type="journal article" date="2013" name="Curr. Biol.">
        <title>The Genome of the Foraminiferan Reticulomyxa filosa.</title>
        <authorList>
            <person name="Glockner G."/>
            <person name="Hulsmann N."/>
            <person name="Schleicher M."/>
            <person name="Noegel A.A."/>
            <person name="Eichinger L."/>
            <person name="Gallinger C."/>
            <person name="Pawlowski J."/>
            <person name="Sierra R."/>
            <person name="Euteneuer U."/>
            <person name="Pillet L."/>
            <person name="Moustafa A."/>
            <person name="Platzer M."/>
            <person name="Groth M."/>
            <person name="Szafranski K."/>
            <person name="Schliwa M."/>
        </authorList>
    </citation>
    <scope>NUCLEOTIDE SEQUENCE [LARGE SCALE GENOMIC DNA]</scope>
</reference>
<dbReference type="AlphaFoldDB" id="X6N7J3"/>
<protein>
    <submittedName>
        <fullName evidence="2">Uncharacterized protein</fullName>
    </submittedName>
</protein>
<evidence type="ECO:0000313" key="3">
    <source>
        <dbReference type="Proteomes" id="UP000023152"/>
    </source>
</evidence>
<proteinExistence type="predicted"/>
<feature type="compositionally biased region" description="Low complexity" evidence="1">
    <location>
        <begin position="101"/>
        <end position="123"/>
    </location>
</feature>
<dbReference type="Proteomes" id="UP000023152">
    <property type="component" value="Unassembled WGS sequence"/>
</dbReference>
<keyword evidence="3" id="KW-1185">Reference proteome</keyword>
<feature type="region of interest" description="Disordered" evidence="1">
    <location>
        <begin position="1"/>
        <end position="28"/>
    </location>
</feature>
<feature type="region of interest" description="Disordered" evidence="1">
    <location>
        <begin position="135"/>
        <end position="233"/>
    </location>
</feature>
<sequence>IDKIVNPNNRNPALEEDEDPSRYVRTKPPTIKPEGYFKLMSPHDFEVELSLEFAHMLRDYMKEFLKKKEKFANIAKQKEKALARIGKSMDDDIPSAIGGTSSPSPSDASAAKAKGPTPFQQKKLLQKQNTTAITTGLSQAEGGGGSTPHGKRKSMGNILATQPDKALTPRAGGSSSTKKRDSSAAWEESQGGSKTPRLSSKSQTTLDVTGLVDAAKKEEKQKRSQPKGKVGMPTKPVEGICYLLLLLLF</sequence>
<gene>
    <name evidence="2" type="ORF">RFI_15197</name>
</gene>
<evidence type="ECO:0000256" key="1">
    <source>
        <dbReference type="SAM" id="MobiDB-lite"/>
    </source>
</evidence>
<name>X6N7J3_RETFI</name>
<feature type="non-terminal residue" evidence="2">
    <location>
        <position position="1"/>
    </location>
</feature>
<dbReference type="EMBL" id="ASPP01011115">
    <property type="protein sequence ID" value="ETO22006.1"/>
    <property type="molecule type" value="Genomic_DNA"/>
</dbReference>
<feature type="compositionally biased region" description="Polar residues" evidence="1">
    <location>
        <begin position="1"/>
        <end position="11"/>
    </location>
</feature>
<feature type="compositionally biased region" description="Polar residues" evidence="1">
    <location>
        <begin position="190"/>
        <end position="207"/>
    </location>
</feature>